<dbReference type="PANTHER" id="PTHR33048">
    <property type="entry name" value="PTH11-LIKE INTEGRAL MEMBRANE PROTEIN (AFU_ORTHOLOGUE AFUA_5G11245)"/>
    <property type="match status" value="1"/>
</dbReference>
<evidence type="ECO:0000256" key="5">
    <source>
        <dbReference type="ARBA" id="ARBA00038359"/>
    </source>
</evidence>
<dbReference type="eggNOG" id="ENOG502RN02">
    <property type="taxonomic scope" value="Eukaryota"/>
</dbReference>
<dbReference type="RefSeq" id="XP_008716021.1">
    <property type="nucleotide sequence ID" value="XM_008717799.1"/>
</dbReference>
<dbReference type="GO" id="GO:0016020">
    <property type="term" value="C:membrane"/>
    <property type="evidence" value="ECO:0007669"/>
    <property type="project" value="UniProtKB-SubCell"/>
</dbReference>
<evidence type="ECO:0000256" key="6">
    <source>
        <dbReference type="SAM" id="MobiDB-lite"/>
    </source>
</evidence>
<keyword evidence="4 7" id="KW-0472">Membrane</keyword>
<dbReference type="VEuPathDB" id="FungiDB:HMPREF1541_03448"/>
<dbReference type="InParanoid" id="W2RYJ3"/>
<dbReference type="InterPro" id="IPR052337">
    <property type="entry name" value="SAT4-like"/>
</dbReference>
<protein>
    <recommendedName>
        <fullName evidence="8">Rhodopsin domain-containing protein</fullName>
    </recommendedName>
</protein>
<dbReference type="Pfam" id="PF20684">
    <property type="entry name" value="Fung_rhodopsin"/>
    <property type="match status" value="1"/>
</dbReference>
<proteinExistence type="inferred from homology"/>
<dbReference type="GeneID" id="19970787"/>
<reference evidence="9 10" key="1">
    <citation type="submission" date="2013-03" db="EMBL/GenBank/DDBJ databases">
        <title>The Genome Sequence of Phialophora europaea CBS 101466.</title>
        <authorList>
            <consortium name="The Broad Institute Genomics Platform"/>
            <person name="Cuomo C."/>
            <person name="de Hoog S."/>
            <person name="Gorbushina A."/>
            <person name="Walker B."/>
            <person name="Young S.K."/>
            <person name="Zeng Q."/>
            <person name="Gargeya S."/>
            <person name="Fitzgerald M."/>
            <person name="Haas B."/>
            <person name="Abouelleil A."/>
            <person name="Allen A.W."/>
            <person name="Alvarado L."/>
            <person name="Arachchi H.M."/>
            <person name="Berlin A.M."/>
            <person name="Chapman S.B."/>
            <person name="Gainer-Dewar J."/>
            <person name="Goldberg J."/>
            <person name="Griggs A."/>
            <person name="Gujja S."/>
            <person name="Hansen M."/>
            <person name="Howarth C."/>
            <person name="Imamovic A."/>
            <person name="Ireland A."/>
            <person name="Larimer J."/>
            <person name="McCowan C."/>
            <person name="Murphy C."/>
            <person name="Pearson M."/>
            <person name="Poon T.W."/>
            <person name="Priest M."/>
            <person name="Roberts A."/>
            <person name="Saif S."/>
            <person name="Shea T."/>
            <person name="Sisk P."/>
            <person name="Sykes S."/>
            <person name="Wortman J."/>
            <person name="Nusbaum C."/>
            <person name="Birren B."/>
        </authorList>
    </citation>
    <scope>NUCLEOTIDE SEQUENCE [LARGE SCALE GENOMIC DNA]</scope>
    <source>
        <strain evidence="9 10">CBS 101466</strain>
    </source>
</reference>
<feature type="transmembrane region" description="Helical" evidence="7">
    <location>
        <begin position="16"/>
        <end position="38"/>
    </location>
</feature>
<evidence type="ECO:0000256" key="2">
    <source>
        <dbReference type="ARBA" id="ARBA00022692"/>
    </source>
</evidence>
<feature type="domain" description="Rhodopsin" evidence="8">
    <location>
        <begin position="53"/>
        <end position="228"/>
    </location>
</feature>
<sequence>MGIPPPDGSDVNRGTAVVIAGWVLCAVVALLLVFRIAVKTWITIALPPTARPRRTWTLEDLFLWMGFVVDIAHQSLMDSSYEHGLGRHYFYLTPEERRLAMKWDWIAAQLAVTAVSLYRTAVMCFLYVCFAKTRRRLAITLLACIAVHTAVNLITILQGVMQCGPNPSRPTNRAAYYHYLWDPLPEDDSVVCQSPKVQTYIGYGQGAFNTSIDFMLVGLAAFQIWQFLVRAHGQHLASVIHKFRALEPHVRRQRISQTFLVCLPLSLSGVACIIKSPLVGAIGNRMDITWNIIPLVLWVKIENSTIPIAATATVMRLFLKVFVNKEKKAATYAYSSERYRGSGGQGVELGSHVRSGWGIDRSHSGRHDTDDAGDRSLNGSETELVDDSIHVKVEYEVRVMNRIIQDMSSDGRLDVAAGQ</sequence>
<evidence type="ECO:0000256" key="1">
    <source>
        <dbReference type="ARBA" id="ARBA00004141"/>
    </source>
</evidence>
<organism evidence="9 10">
    <name type="scientific">Cyphellophora europaea (strain CBS 101466)</name>
    <name type="common">Phialophora europaea</name>
    <dbReference type="NCBI Taxonomy" id="1220924"/>
    <lineage>
        <taxon>Eukaryota</taxon>
        <taxon>Fungi</taxon>
        <taxon>Dikarya</taxon>
        <taxon>Ascomycota</taxon>
        <taxon>Pezizomycotina</taxon>
        <taxon>Eurotiomycetes</taxon>
        <taxon>Chaetothyriomycetidae</taxon>
        <taxon>Chaetothyriales</taxon>
        <taxon>Cyphellophoraceae</taxon>
        <taxon>Cyphellophora</taxon>
    </lineage>
</organism>
<accession>W2RYJ3</accession>
<dbReference type="EMBL" id="KB822719">
    <property type="protein sequence ID" value="ETN41512.1"/>
    <property type="molecule type" value="Genomic_DNA"/>
</dbReference>
<dbReference type="InterPro" id="IPR049326">
    <property type="entry name" value="Rhodopsin_dom_fungi"/>
</dbReference>
<evidence type="ECO:0000256" key="4">
    <source>
        <dbReference type="ARBA" id="ARBA00023136"/>
    </source>
</evidence>
<evidence type="ECO:0000256" key="7">
    <source>
        <dbReference type="SAM" id="Phobius"/>
    </source>
</evidence>
<dbReference type="OrthoDB" id="5429740at2759"/>
<comment type="subcellular location">
    <subcellularLocation>
        <location evidence="1">Membrane</location>
        <topology evidence="1">Multi-pass membrane protein</topology>
    </subcellularLocation>
</comment>
<keyword evidence="3 7" id="KW-1133">Transmembrane helix</keyword>
<evidence type="ECO:0000259" key="8">
    <source>
        <dbReference type="Pfam" id="PF20684"/>
    </source>
</evidence>
<evidence type="ECO:0000313" key="10">
    <source>
        <dbReference type="Proteomes" id="UP000030752"/>
    </source>
</evidence>
<gene>
    <name evidence="9" type="ORF">HMPREF1541_03448</name>
</gene>
<dbReference type="PANTHER" id="PTHR33048:SF47">
    <property type="entry name" value="INTEGRAL MEMBRANE PROTEIN-RELATED"/>
    <property type="match status" value="1"/>
</dbReference>
<name>W2RYJ3_CYPE1</name>
<dbReference type="HOGENOM" id="CLU_050086_0_0_1"/>
<feature type="transmembrane region" description="Helical" evidence="7">
    <location>
        <begin position="137"/>
        <end position="161"/>
    </location>
</feature>
<keyword evidence="10" id="KW-1185">Reference proteome</keyword>
<dbReference type="Proteomes" id="UP000030752">
    <property type="component" value="Unassembled WGS sequence"/>
</dbReference>
<evidence type="ECO:0000313" key="9">
    <source>
        <dbReference type="EMBL" id="ETN41512.1"/>
    </source>
</evidence>
<keyword evidence="2 7" id="KW-0812">Transmembrane</keyword>
<feature type="compositionally biased region" description="Basic and acidic residues" evidence="6">
    <location>
        <begin position="360"/>
        <end position="374"/>
    </location>
</feature>
<dbReference type="AlphaFoldDB" id="W2RYJ3"/>
<feature type="transmembrane region" description="Helical" evidence="7">
    <location>
        <begin position="106"/>
        <end position="130"/>
    </location>
</feature>
<comment type="similarity">
    <text evidence="5">Belongs to the SAT4 family.</text>
</comment>
<feature type="region of interest" description="Disordered" evidence="6">
    <location>
        <begin position="358"/>
        <end position="380"/>
    </location>
</feature>
<evidence type="ECO:0000256" key="3">
    <source>
        <dbReference type="ARBA" id="ARBA00022989"/>
    </source>
</evidence>
<feature type="transmembrane region" description="Helical" evidence="7">
    <location>
        <begin position="58"/>
        <end position="76"/>
    </location>
</feature>